<name>A0ABW7DJT8_9FIRM</name>
<dbReference type="Pfam" id="PF00589">
    <property type="entry name" value="Phage_integrase"/>
    <property type="match status" value="1"/>
</dbReference>
<comment type="similarity">
    <text evidence="1">Belongs to the 'phage' integrase family.</text>
</comment>
<dbReference type="InterPro" id="IPR013762">
    <property type="entry name" value="Integrase-like_cat_sf"/>
</dbReference>
<dbReference type="EMBL" id="JBIEKR010000001">
    <property type="protein sequence ID" value="MFG6271601.1"/>
    <property type="molecule type" value="Genomic_DNA"/>
</dbReference>
<dbReference type="Pfam" id="PF14659">
    <property type="entry name" value="Phage_int_SAM_3"/>
    <property type="match status" value="1"/>
</dbReference>
<dbReference type="PROSITE" id="PS51898">
    <property type="entry name" value="TYR_RECOMBINASE"/>
    <property type="match status" value="1"/>
</dbReference>
<accession>A0ABW7DJT8</accession>
<dbReference type="InterPro" id="IPR004107">
    <property type="entry name" value="Integrase_SAM-like_N"/>
</dbReference>
<evidence type="ECO:0000313" key="9">
    <source>
        <dbReference type="Proteomes" id="UP001605989"/>
    </source>
</evidence>
<dbReference type="InterPro" id="IPR050090">
    <property type="entry name" value="Tyrosine_recombinase_XerCD"/>
</dbReference>
<organism evidence="8 9">
    <name type="scientific">Megasphaera hexanoica</name>
    <dbReference type="NCBI Taxonomy" id="1675036"/>
    <lineage>
        <taxon>Bacteria</taxon>
        <taxon>Bacillati</taxon>
        <taxon>Bacillota</taxon>
        <taxon>Negativicutes</taxon>
        <taxon>Veillonellales</taxon>
        <taxon>Veillonellaceae</taxon>
        <taxon>Megasphaera</taxon>
    </lineage>
</organism>
<keyword evidence="4" id="KW-0233">DNA recombination</keyword>
<gene>
    <name evidence="8" type="ORF">ACGTZG_00175</name>
</gene>
<dbReference type="SUPFAM" id="SSF56349">
    <property type="entry name" value="DNA breaking-rejoining enzymes"/>
    <property type="match status" value="1"/>
</dbReference>
<dbReference type="Gene3D" id="1.10.443.10">
    <property type="entry name" value="Intergrase catalytic core"/>
    <property type="match status" value="1"/>
</dbReference>
<keyword evidence="9" id="KW-1185">Reference proteome</keyword>
<evidence type="ECO:0000256" key="2">
    <source>
        <dbReference type="ARBA" id="ARBA00022908"/>
    </source>
</evidence>
<evidence type="ECO:0000256" key="4">
    <source>
        <dbReference type="ARBA" id="ARBA00023172"/>
    </source>
</evidence>
<dbReference type="InterPro" id="IPR044068">
    <property type="entry name" value="CB"/>
</dbReference>
<evidence type="ECO:0000313" key="8">
    <source>
        <dbReference type="EMBL" id="MFG6271601.1"/>
    </source>
</evidence>
<dbReference type="RefSeq" id="WP_113855875.1">
    <property type="nucleotide sequence ID" value="NZ_CP011940.1"/>
</dbReference>
<proteinExistence type="inferred from homology"/>
<evidence type="ECO:0000259" key="6">
    <source>
        <dbReference type="PROSITE" id="PS51898"/>
    </source>
</evidence>
<comment type="caution">
    <text evidence="8">The sequence shown here is derived from an EMBL/GenBank/DDBJ whole genome shotgun (WGS) entry which is preliminary data.</text>
</comment>
<evidence type="ECO:0000256" key="3">
    <source>
        <dbReference type="ARBA" id="ARBA00023125"/>
    </source>
</evidence>
<dbReference type="InterPro" id="IPR010998">
    <property type="entry name" value="Integrase_recombinase_N"/>
</dbReference>
<evidence type="ECO:0000256" key="1">
    <source>
        <dbReference type="ARBA" id="ARBA00008857"/>
    </source>
</evidence>
<keyword evidence="2" id="KW-0229">DNA integration</keyword>
<dbReference type="InterPro" id="IPR011010">
    <property type="entry name" value="DNA_brk_join_enz"/>
</dbReference>
<dbReference type="PROSITE" id="PS51900">
    <property type="entry name" value="CB"/>
    <property type="match status" value="1"/>
</dbReference>
<evidence type="ECO:0000259" key="7">
    <source>
        <dbReference type="PROSITE" id="PS51900"/>
    </source>
</evidence>
<dbReference type="CDD" id="cd01189">
    <property type="entry name" value="INT_ICEBs1_C_like"/>
    <property type="match status" value="1"/>
</dbReference>
<feature type="domain" description="Core-binding (CB)" evidence="7">
    <location>
        <begin position="60"/>
        <end position="142"/>
    </location>
</feature>
<dbReference type="Gene3D" id="1.10.150.130">
    <property type="match status" value="1"/>
</dbReference>
<keyword evidence="3 5" id="KW-0238">DNA-binding</keyword>
<dbReference type="InterPro" id="IPR002104">
    <property type="entry name" value="Integrase_catalytic"/>
</dbReference>
<dbReference type="Proteomes" id="UP001605989">
    <property type="component" value="Unassembled WGS sequence"/>
</dbReference>
<protein>
    <submittedName>
        <fullName evidence="8">Tyrosine-type recombinase/integrase</fullName>
    </submittedName>
</protein>
<feature type="domain" description="Tyr recombinase" evidence="6">
    <location>
        <begin position="166"/>
        <end position="361"/>
    </location>
</feature>
<evidence type="ECO:0000256" key="5">
    <source>
        <dbReference type="PROSITE-ProRule" id="PRU01248"/>
    </source>
</evidence>
<sequence>MFLRQINGRWYYTINEKDNLGKYHKHEHFGGFTRTEAAKAYRAAMQEIDRTGKFFEPSDMLFPDFLSEWMEKEVEINRKPNTADTYGSIIRNHLAPTFARIRLKDLTTPMLQDYITGLRNQYSCGTLKAIMAVLRASLRWCVANRRYITINPMDNVRLPRYEPKIAAVKIFSPAQIRKIFERFPRGNQLHMPCMLSYCTGMRLGECLALAWKHVDLASRTIEVVGNKYDKSGTCIQSPKTESSIRVITFGKKLADELQAQKLWQEKNSFQYGKYYDRTDFICTEACGKPLTSNNLRYFNLWCRQTFGGLSFHSFRHTHATMLIENGLALDYVSKRLGHSSIYTTANVYDTITDKREKEALSVMDSIL</sequence>
<reference evidence="8 9" key="1">
    <citation type="submission" date="2024-10" db="EMBL/GenBank/DDBJ databases">
        <authorList>
            <person name="Sang B.-I."/>
            <person name="Prabhaharan D."/>
        </authorList>
    </citation>
    <scope>NUCLEOTIDE SEQUENCE [LARGE SCALE GENOMIC DNA]</scope>
    <source>
        <strain evidence="8 9">MH</strain>
    </source>
</reference>
<dbReference type="PANTHER" id="PTHR30349">
    <property type="entry name" value="PHAGE INTEGRASE-RELATED"/>
    <property type="match status" value="1"/>
</dbReference>
<dbReference type="PANTHER" id="PTHR30349:SF64">
    <property type="entry name" value="PROPHAGE INTEGRASE INTD-RELATED"/>
    <property type="match status" value="1"/>
</dbReference>